<organism evidence="1 2">
    <name type="scientific">Adonisia turfae CCMR0082</name>
    <dbReference type="NCBI Taxonomy" id="2304604"/>
    <lineage>
        <taxon>Bacteria</taxon>
        <taxon>Bacillati</taxon>
        <taxon>Cyanobacteriota</taxon>
        <taxon>Adonisia</taxon>
        <taxon>Adonisia turfae</taxon>
    </lineage>
</organism>
<name>A0A6M0RY93_9CYAN</name>
<gene>
    <name evidence="1" type="ORF">D0962_00060</name>
</gene>
<evidence type="ECO:0000313" key="2">
    <source>
        <dbReference type="Proteomes" id="UP000473574"/>
    </source>
</evidence>
<accession>A0A6M0RY93</accession>
<dbReference type="EMBL" id="QZCE01000001">
    <property type="protein sequence ID" value="NEZ61185.1"/>
    <property type="molecule type" value="Genomic_DNA"/>
</dbReference>
<sequence length="71" mass="7770">MKDSGRRKGPKTKPVPIRFTLQQLALMQGVASIEGIPFATWARKVLMDEAAQVLMNESAQANKTEQGQEAA</sequence>
<comment type="caution">
    <text evidence="1">The sequence shown here is derived from an EMBL/GenBank/DDBJ whole genome shotgun (WGS) entry which is preliminary data.</text>
</comment>
<dbReference type="Proteomes" id="UP000473574">
    <property type="component" value="Unassembled WGS sequence"/>
</dbReference>
<proteinExistence type="predicted"/>
<protein>
    <submittedName>
        <fullName evidence="1">Uncharacterized protein</fullName>
    </submittedName>
</protein>
<evidence type="ECO:0000313" key="1">
    <source>
        <dbReference type="EMBL" id="NEZ61185.1"/>
    </source>
</evidence>
<reference evidence="1 2" key="1">
    <citation type="journal article" date="2020" name="Microb. Ecol.">
        <title>Ecogenomics of the Marine Benthic Filamentous Cyanobacterium Adonisia.</title>
        <authorList>
            <person name="Walter J.M."/>
            <person name="Coutinho F.H."/>
            <person name="Leomil L."/>
            <person name="Hargreaves P.I."/>
            <person name="Campeao M.E."/>
            <person name="Vieira V.V."/>
            <person name="Silva B.S."/>
            <person name="Fistarol G.O."/>
            <person name="Salomon P.S."/>
            <person name="Sawabe T."/>
            <person name="Mino S."/>
            <person name="Hosokawa M."/>
            <person name="Miyashita H."/>
            <person name="Maruyama F."/>
            <person name="van Verk M.C."/>
            <person name="Dutilh B.E."/>
            <person name="Thompson C.C."/>
            <person name="Thompson F.L."/>
        </authorList>
    </citation>
    <scope>NUCLEOTIDE SEQUENCE [LARGE SCALE GENOMIC DNA]</scope>
    <source>
        <strain evidence="1 2">CCMR0082</strain>
    </source>
</reference>
<dbReference type="AlphaFoldDB" id="A0A6M0RY93"/>